<feature type="domain" description="DNA repair metallo-beta-lactamase" evidence="6">
    <location>
        <begin position="343"/>
        <end position="456"/>
    </location>
</feature>
<dbReference type="Gene3D" id="3.40.50.12650">
    <property type="match status" value="1"/>
</dbReference>
<gene>
    <name evidence="7" type="ORF">FMOSSE_LOCUS13548</name>
</gene>
<dbReference type="EMBL" id="CAJVPP010008238">
    <property type="protein sequence ID" value="CAG8695334.1"/>
    <property type="molecule type" value="Genomic_DNA"/>
</dbReference>
<dbReference type="GO" id="GO:0036297">
    <property type="term" value="P:interstrand cross-link repair"/>
    <property type="evidence" value="ECO:0007669"/>
    <property type="project" value="TreeGrafter"/>
</dbReference>
<evidence type="ECO:0000259" key="6">
    <source>
        <dbReference type="Pfam" id="PF07522"/>
    </source>
</evidence>
<dbReference type="InterPro" id="IPR011084">
    <property type="entry name" value="DRMBL"/>
</dbReference>
<dbReference type="GO" id="GO:0005634">
    <property type="term" value="C:nucleus"/>
    <property type="evidence" value="ECO:0007669"/>
    <property type="project" value="UniProtKB-SubCell"/>
</dbReference>
<evidence type="ECO:0000256" key="4">
    <source>
        <dbReference type="ARBA" id="ARBA00023204"/>
    </source>
</evidence>
<dbReference type="GO" id="GO:0006303">
    <property type="term" value="P:double-strand break repair via nonhomologous end joining"/>
    <property type="evidence" value="ECO:0007669"/>
    <property type="project" value="TreeGrafter"/>
</dbReference>
<name>A0A9N9ETW1_FUNMO</name>
<dbReference type="AlphaFoldDB" id="A0A9N9ETW1"/>
<reference evidence="7" key="1">
    <citation type="submission" date="2021-06" db="EMBL/GenBank/DDBJ databases">
        <authorList>
            <person name="Kallberg Y."/>
            <person name="Tangrot J."/>
            <person name="Rosling A."/>
        </authorList>
    </citation>
    <scope>NUCLEOTIDE SEQUENCE</scope>
    <source>
        <strain evidence="7">87-6 pot B 2015</strain>
    </source>
</reference>
<comment type="subcellular location">
    <subcellularLocation>
        <location evidence="1">Nucleus</location>
    </subcellularLocation>
</comment>
<evidence type="ECO:0000256" key="2">
    <source>
        <dbReference type="ARBA" id="ARBA00010304"/>
    </source>
</evidence>
<evidence type="ECO:0000256" key="1">
    <source>
        <dbReference type="ARBA" id="ARBA00004123"/>
    </source>
</evidence>
<evidence type="ECO:0000256" key="3">
    <source>
        <dbReference type="ARBA" id="ARBA00022763"/>
    </source>
</evidence>
<evidence type="ECO:0000313" key="7">
    <source>
        <dbReference type="EMBL" id="CAG8695334.1"/>
    </source>
</evidence>
<keyword evidence="4" id="KW-0234">DNA repair</keyword>
<dbReference type="GO" id="GO:0035312">
    <property type="term" value="F:5'-3' DNA exonuclease activity"/>
    <property type="evidence" value="ECO:0007669"/>
    <property type="project" value="TreeGrafter"/>
</dbReference>
<dbReference type="Proteomes" id="UP000789375">
    <property type="component" value="Unassembled WGS sequence"/>
</dbReference>
<proteinExistence type="inferred from homology"/>
<comment type="caution">
    <text evidence="7">The sequence shown here is derived from an EMBL/GenBank/DDBJ whole genome shotgun (WGS) entry which is preliminary data.</text>
</comment>
<keyword evidence="3" id="KW-0227">DNA damage</keyword>
<accession>A0A9N9ETW1</accession>
<keyword evidence="5" id="KW-0539">Nucleus</keyword>
<dbReference type="CDD" id="cd16273">
    <property type="entry name" value="SNM1A-1C-like_MBL-fold"/>
    <property type="match status" value="1"/>
</dbReference>
<dbReference type="Pfam" id="PF07522">
    <property type="entry name" value="DRMBL"/>
    <property type="match status" value="1"/>
</dbReference>
<protein>
    <submittedName>
        <fullName evidence="7">3768_t:CDS:1</fullName>
    </submittedName>
</protein>
<dbReference type="InterPro" id="IPR036866">
    <property type="entry name" value="RibonucZ/Hydroxyglut_hydro"/>
</dbReference>
<comment type="similarity">
    <text evidence="2">Belongs to the DNA repair metallo-beta-lactamase (DRMBL) family.</text>
</comment>
<dbReference type="GO" id="GO:0003684">
    <property type="term" value="F:damaged DNA binding"/>
    <property type="evidence" value="ECO:0007669"/>
    <property type="project" value="TreeGrafter"/>
</dbReference>
<keyword evidence="8" id="KW-1185">Reference proteome</keyword>
<dbReference type="PANTHER" id="PTHR23240">
    <property type="entry name" value="DNA CROSS-LINK REPAIR PROTEIN PSO2/SNM1-RELATED"/>
    <property type="match status" value="1"/>
</dbReference>
<dbReference type="Gene3D" id="3.60.15.10">
    <property type="entry name" value="Ribonuclease Z/Hydroxyacylglutathione hydrolase-like"/>
    <property type="match status" value="2"/>
</dbReference>
<evidence type="ECO:0000313" key="8">
    <source>
        <dbReference type="Proteomes" id="UP000789375"/>
    </source>
</evidence>
<evidence type="ECO:0000256" key="5">
    <source>
        <dbReference type="ARBA" id="ARBA00023242"/>
    </source>
</evidence>
<dbReference type="SUPFAM" id="SSF56281">
    <property type="entry name" value="Metallo-hydrolase/oxidoreductase"/>
    <property type="match status" value="1"/>
</dbReference>
<organism evidence="7 8">
    <name type="scientific">Funneliformis mosseae</name>
    <name type="common">Endomycorrhizal fungus</name>
    <name type="synonym">Glomus mosseae</name>
    <dbReference type="NCBI Taxonomy" id="27381"/>
    <lineage>
        <taxon>Eukaryota</taxon>
        <taxon>Fungi</taxon>
        <taxon>Fungi incertae sedis</taxon>
        <taxon>Mucoromycota</taxon>
        <taxon>Glomeromycotina</taxon>
        <taxon>Glomeromycetes</taxon>
        <taxon>Glomerales</taxon>
        <taxon>Glomeraceae</taxon>
        <taxon>Funneliformis</taxon>
    </lineage>
</organism>
<dbReference type="PANTHER" id="PTHR23240:SF6">
    <property type="entry name" value="DNA CROSS-LINK REPAIR 1A PROTEIN"/>
    <property type="match status" value="1"/>
</dbReference>
<sequence>EKIHNKNISSLPLDSFSSNAEVIQESFMYSRNEKEPRNIERKEIESFVVEKQDRFAKPQSRKECPWYKKLPGTSITMDAFKYGKIPHCTAYFLSHFHSDHYGGLTSKWSHGLIYCSTVTGNLVVQQLKVARHFIRKLPMNEEKENGQIKRYLHTGDFRACPRQVLHSAITQPQNPVVDILYLDTTYLNPQYFFPAQEIVINAMINLVCKAVKRGELIQMKHNNGNNRQGKNKQLQSNQSQLALDKWVKKIPEILKPEQSENETKSMDAGESDSYMKEDNFIDDENTDIEELKLKNSKILVVVGTYLIGKEKVFFGIAKALQTKIYVTCEKRKMLMCQEISGLESLLTNDPHQAYVHVILCAYLESLQPSFKSIMAFRPTGWTYRPTEGQRFSTSSTTEEILNASTPFTIDTIRPTYSTPTCQIFGVPYSEHSSFRELAAFIMSLNVKQIIPTVNIGSEKSRENMNYWLDRWQNEKNKKEIKVVPYDVVDHW</sequence>
<feature type="non-terminal residue" evidence="7">
    <location>
        <position position="491"/>
    </location>
</feature>